<comment type="similarity">
    <text evidence="6 7">Belongs to the ClpX chaperone family.</text>
</comment>
<dbReference type="PANTHER" id="PTHR48102:SF7">
    <property type="entry name" value="ATP-DEPENDENT CLP PROTEASE ATP-BINDING SUBUNIT CLPX-LIKE, MITOCHONDRIAL"/>
    <property type="match status" value="1"/>
</dbReference>
<dbReference type="InterPro" id="IPR046425">
    <property type="entry name" value="ClpX_bact"/>
</dbReference>
<dbReference type="SMART" id="SM01086">
    <property type="entry name" value="ClpB_D2-small"/>
    <property type="match status" value="1"/>
</dbReference>
<dbReference type="InterPro" id="IPR038366">
    <property type="entry name" value="Znf_CppX_C4_sf"/>
</dbReference>
<evidence type="ECO:0000256" key="1">
    <source>
        <dbReference type="ARBA" id="ARBA00022723"/>
    </source>
</evidence>
<feature type="binding site" evidence="6">
    <location>
        <begin position="115"/>
        <end position="122"/>
    </location>
    <ligand>
        <name>ATP</name>
        <dbReference type="ChEBI" id="CHEBI:30616"/>
    </ligand>
</feature>
<dbReference type="InterPro" id="IPR010603">
    <property type="entry name" value="Znf_CppX_C4"/>
</dbReference>
<dbReference type="InterPro" id="IPR059188">
    <property type="entry name" value="Znf_CLPX-like"/>
</dbReference>
<evidence type="ECO:0000256" key="4">
    <source>
        <dbReference type="ARBA" id="ARBA00022840"/>
    </source>
</evidence>
<dbReference type="SMART" id="SM00994">
    <property type="entry name" value="zf-C4_ClpX"/>
    <property type="match status" value="1"/>
</dbReference>
<evidence type="ECO:0000256" key="5">
    <source>
        <dbReference type="ARBA" id="ARBA00023186"/>
    </source>
</evidence>
<dbReference type="GO" id="GO:0046983">
    <property type="term" value="F:protein dimerization activity"/>
    <property type="evidence" value="ECO:0007669"/>
    <property type="project" value="UniProtKB-UniRule"/>
</dbReference>
<keyword evidence="5 6" id="KW-0143">Chaperone</keyword>
<evidence type="ECO:0000313" key="9">
    <source>
        <dbReference type="EMBL" id="NYT28370.1"/>
    </source>
</evidence>
<keyword evidence="9" id="KW-0645">Protease</keyword>
<dbReference type="SUPFAM" id="SSF52540">
    <property type="entry name" value="P-loop containing nucleoside triphosphate hydrolases"/>
    <property type="match status" value="1"/>
</dbReference>
<feature type="binding site" evidence="6 7">
    <location>
        <position position="10"/>
    </location>
    <ligand>
        <name>Zn(2+)</name>
        <dbReference type="ChEBI" id="CHEBI:29105"/>
    </ligand>
</feature>
<dbReference type="FunFam" id="1.10.8.60:FF:000002">
    <property type="entry name" value="ATP-dependent Clp protease ATP-binding subunit ClpX"/>
    <property type="match status" value="1"/>
</dbReference>
<dbReference type="GO" id="GO:0008233">
    <property type="term" value="F:peptidase activity"/>
    <property type="evidence" value="ECO:0007669"/>
    <property type="project" value="UniProtKB-KW"/>
</dbReference>
<evidence type="ECO:0000256" key="3">
    <source>
        <dbReference type="ARBA" id="ARBA00022833"/>
    </source>
</evidence>
<dbReference type="GO" id="GO:0009376">
    <property type="term" value="C:HslUV protease complex"/>
    <property type="evidence" value="ECO:0007669"/>
    <property type="project" value="TreeGrafter"/>
</dbReference>
<dbReference type="Pfam" id="PF06689">
    <property type="entry name" value="zf-C4_ClpX"/>
    <property type="match status" value="1"/>
</dbReference>
<accession>A0A853F891</accession>
<dbReference type="InterPro" id="IPR004487">
    <property type="entry name" value="Clp_protease_ATP-bd_su_ClpX"/>
</dbReference>
<comment type="caution">
    <text evidence="9">The sequence shown here is derived from an EMBL/GenBank/DDBJ whole genome shotgun (WGS) entry which is preliminary data.</text>
</comment>
<dbReference type="GO" id="GO:0008270">
    <property type="term" value="F:zinc ion binding"/>
    <property type="evidence" value="ECO:0007669"/>
    <property type="project" value="UniProtKB-UniRule"/>
</dbReference>
<comment type="subunit">
    <text evidence="6">Component of the ClpX-ClpP complex. Forms a hexameric ring that, in the presence of ATP, binds to fourteen ClpP subunits assembled into a disk-like structure with a central cavity, resembling the structure of eukaryotic proteasomes.</text>
</comment>
<dbReference type="FunFam" id="3.40.50.300:FF:000005">
    <property type="entry name" value="ATP-dependent Clp protease ATP-binding subunit ClpX"/>
    <property type="match status" value="1"/>
</dbReference>
<dbReference type="Proteomes" id="UP000568751">
    <property type="component" value="Unassembled WGS sequence"/>
</dbReference>
<keyword evidence="4 6" id="KW-0067">ATP-binding</keyword>
<dbReference type="Pfam" id="PF10431">
    <property type="entry name" value="ClpB_D2-small"/>
    <property type="match status" value="1"/>
</dbReference>
<dbReference type="CDD" id="cd19497">
    <property type="entry name" value="RecA-like_ClpX"/>
    <property type="match status" value="1"/>
</dbReference>
<name>A0A853F891_9GAMM</name>
<dbReference type="PROSITE" id="PS51902">
    <property type="entry name" value="CLPX_ZB"/>
    <property type="match status" value="1"/>
</dbReference>
<dbReference type="GO" id="GO:0005524">
    <property type="term" value="F:ATP binding"/>
    <property type="evidence" value="ECO:0007669"/>
    <property type="project" value="UniProtKB-UniRule"/>
</dbReference>
<evidence type="ECO:0000256" key="6">
    <source>
        <dbReference type="HAMAP-Rule" id="MF_00175"/>
    </source>
</evidence>
<dbReference type="Gene3D" id="6.20.220.10">
    <property type="entry name" value="ClpX chaperone, C4-type zinc finger domain"/>
    <property type="match status" value="1"/>
</dbReference>
<dbReference type="SMART" id="SM00382">
    <property type="entry name" value="AAA"/>
    <property type="match status" value="1"/>
</dbReference>
<dbReference type="EMBL" id="JACCHT010000002">
    <property type="protein sequence ID" value="NYT28370.1"/>
    <property type="molecule type" value="Genomic_DNA"/>
</dbReference>
<dbReference type="GO" id="GO:0051082">
    <property type="term" value="F:unfolded protein binding"/>
    <property type="evidence" value="ECO:0007669"/>
    <property type="project" value="UniProtKB-UniRule"/>
</dbReference>
<keyword evidence="9" id="KW-0378">Hydrolase</keyword>
<dbReference type="InterPro" id="IPR027417">
    <property type="entry name" value="P-loop_NTPase"/>
</dbReference>
<dbReference type="NCBIfam" id="TIGR00382">
    <property type="entry name" value="clpX"/>
    <property type="match status" value="1"/>
</dbReference>
<dbReference type="NCBIfam" id="NF003745">
    <property type="entry name" value="PRK05342.1"/>
    <property type="match status" value="1"/>
</dbReference>
<dbReference type="InterPro" id="IPR003959">
    <property type="entry name" value="ATPase_AAA_core"/>
</dbReference>
<evidence type="ECO:0000256" key="2">
    <source>
        <dbReference type="ARBA" id="ARBA00022741"/>
    </source>
</evidence>
<feature type="binding site" evidence="6 7">
    <location>
        <position position="13"/>
    </location>
    <ligand>
        <name>Zn(2+)</name>
        <dbReference type="ChEBI" id="CHEBI:29105"/>
    </ligand>
</feature>
<evidence type="ECO:0000313" key="10">
    <source>
        <dbReference type="Proteomes" id="UP000568751"/>
    </source>
</evidence>
<feature type="domain" description="ClpX-type ZB" evidence="8">
    <location>
        <begin position="1"/>
        <end position="51"/>
    </location>
</feature>
<dbReference type="GO" id="GO:0051301">
    <property type="term" value="P:cell division"/>
    <property type="evidence" value="ECO:0007669"/>
    <property type="project" value="TreeGrafter"/>
</dbReference>
<dbReference type="GO" id="GO:0140662">
    <property type="term" value="F:ATP-dependent protein folding chaperone"/>
    <property type="evidence" value="ECO:0007669"/>
    <property type="project" value="InterPro"/>
</dbReference>
<dbReference type="InterPro" id="IPR003593">
    <property type="entry name" value="AAA+_ATPase"/>
</dbReference>
<sequence length="418" mass="46054">MSENTKELNCSFCGKAKSDVGRLVAGPGVYICNECIESCHGLLEEQTVQELAEVHQDWKYTPKQLRDFLNEYVIGQDHAKKVLSVAVYNHYKRLQTGYVSNEVELDKSNILMIGPTGSGKTLLAQTLARLLDVPFTVADATTLTEAGYVGDDVENVIKSLLSKCDFDAKRAEQGIIFIDEIDKISRRSDSPSITRDVSGEGVQQAMLKLIEGTVASVPPQGGRKHPNQETIDVDTSKILFICGGAFDGLDKVIGRRVEKATGIGFSANVKDLNKEKTLTDLFSLIEPEDLISYGLIPELVGRLPVQTALGELDEKALIQILTKPKNSVVKQFQEIFLMEGVKLTFERPALVAVAKLAIKRKTGARGLRSILEYLLLDTMFELPSLTDAIEVVIDKAVVEKTKEPLIVYKVKKQPEKAS</sequence>
<dbReference type="Gene3D" id="1.10.8.60">
    <property type="match status" value="1"/>
</dbReference>
<keyword evidence="1 6" id="KW-0479">Metal-binding</keyword>
<dbReference type="Gene3D" id="3.40.50.300">
    <property type="entry name" value="P-loop containing nucleotide triphosphate hydrolases"/>
    <property type="match status" value="1"/>
</dbReference>
<reference evidence="9 10" key="1">
    <citation type="submission" date="2020-05" db="EMBL/GenBank/DDBJ databases">
        <title>Horizontal transmission and recombination maintain forever young bacterial symbiont genomes.</title>
        <authorList>
            <person name="Russell S.L."/>
            <person name="Pepper-Tunick E."/>
            <person name="Svedberg J."/>
            <person name="Byrne A."/>
            <person name="Ruelas Castillo J."/>
            <person name="Vollmers C."/>
            <person name="Beinart R.A."/>
            <person name="Corbett-Detig R."/>
        </authorList>
    </citation>
    <scope>NUCLEOTIDE SEQUENCE [LARGE SCALE GENOMIC DNA]</scope>
    <source>
        <strain evidence="9">455</strain>
    </source>
</reference>
<feature type="binding site" evidence="6 7">
    <location>
        <position position="35"/>
    </location>
    <ligand>
        <name>Zn(2+)</name>
        <dbReference type="ChEBI" id="CHEBI:29105"/>
    </ligand>
</feature>
<organism evidence="9 10">
    <name type="scientific">Candidatus Thiodubiliella endoseptemdiera</name>
    <dbReference type="NCBI Taxonomy" id="2738886"/>
    <lineage>
        <taxon>Bacteria</taxon>
        <taxon>Pseudomonadati</taxon>
        <taxon>Pseudomonadota</taxon>
        <taxon>Gammaproteobacteria</taxon>
        <taxon>Candidatus Pseudothioglobaceae</taxon>
        <taxon>Candidatus Thiodubiliella</taxon>
    </lineage>
</organism>
<evidence type="ECO:0000259" key="8">
    <source>
        <dbReference type="PROSITE" id="PS51902"/>
    </source>
</evidence>
<comment type="function">
    <text evidence="6">ATP-dependent specificity component of the Clp protease. It directs the protease to specific substrates. Can perform chaperone functions in the absence of ClpP.</text>
</comment>
<proteinExistence type="inferred from homology"/>
<keyword evidence="3 6" id="KW-0862">Zinc</keyword>
<dbReference type="SUPFAM" id="SSF57716">
    <property type="entry name" value="Glucocorticoid receptor-like (DNA-binding domain)"/>
    <property type="match status" value="1"/>
</dbReference>
<dbReference type="Pfam" id="PF07724">
    <property type="entry name" value="AAA_2"/>
    <property type="match status" value="1"/>
</dbReference>
<feature type="binding site" evidence="6 7">
    <location>
        <position position="32"/>
    </location>
    <ligand>
        <name>Zn(2+)</name>
        <dbReference type="ChEBI" id="CHEBI:29105"/>
    </ligand>
</feature>
<dbReference type="InterPro" id="IPR019489">
    <property type="entry name" value="Clp_ATPase_C"/>
</dbReference>
<protein>
    <recommendedName>
        <fullName evidence="6">ATP-dependent Clp protease ATP-binding subunit ClpX</fullName>
    </recommendedName>
</protein>
<evidence type="ECO:0000256" key="7">
    <source>
        <dbReference type="PROSITE-ProRule" id="PRU01250"/>
    </source>
</evidence>
<dbReference type="GO" id="GO:0051603">
    <property type="term" value="P:proteolysis involved in protein catabolic process"/>
    <property type="evidence" value="ECO:0007669"/>
    <property type="project" value="TreeGrafter"/>
</dbReference>
<dbReference type="InterPro" id="IPR050052">
    <property type="entry name" value="ATP-dep_Clp_protease_ClpX"/>
</dbReference>
<dbReference type="AlphaFoldDB" id="A0A853F891"/>
<dbReference type="PANTHER" id="PTHR48102">
    <property type="entry name" value="ATP-DEPENDENT CLP PROTEASE ATP-BINDING SUBUNIT CLPX-LIKE, MITOCHONDRIAL-RELATED"/>
    <property type="match status" value="1"/>
</dbReference>
<gene>
    <name evidence="6 9" type="primary">clpX</name>
    <name evidence="9" type="ORF">H0A76_11190</name>
</gene>
<dbReference type="GO" id="GO:0016887">
    <property type="term" value="F:ATP hydrolysis activity"/>
    <property type="evidence" value="ECO:0007669"/>
    <property type="project" value="InterPro"/>
</dbReference>
<keyword evidence="2 6" id="KW-0547">Nucleotide-binding</keyword>
<dbReference type="HAMAP" id="MF_00175">
    <property type="entry name" value="ClpX"/>
    <property type="match status" value="1"/>
</dbReference>